<feature type="non-terminal residue" evidence="2">
    <location>
        <position position="1"/>
    </location>
</feature>
<keyword evidence="2" id="KW-0808">Transferase</keyword>
<dbReference type="PANTHER" id="PTHR30621:SF0">
    <property type="entry name" value="BIFUNCTIONAL GLUTAMINE SYNTHETASE ADENYLYLTRANSFERASE_ADENYLYL-REMOVING ENZYME"/>
    <property type="match status" value="1"/>
</dbReference>
<dbReference type="EMBL" id="RBNL01005156">
    <property type="protein sequence ID" value="RML14953.1"/>
    <property type="molecule type" value="Genomic_DNA"/>
</dbReference>
<feature type="non-terminal residue" evidence="2">
    <location>
        <position position="64"/>
    </location>
</feature>
<feature type="domain" description="Glutamate-ammonia ligase adenylyltransferase repeated" evidence="1">
    <location>
        <begin position="6"/>
        <end position="64"/>
    </location>
</feature>
<protein>
    <submittedName>
        <fullName evidence="2">Glutamate-ammonia-ligase adenylyltransferase</fullName>
    </submittedName>
</protein>
<keyword evidence="2" id="KW-0548">Nucleotidyltransferase</keyword>
<keyword evidence="2" id="KW-0436">Ligase</keyword>
<dbReference type="GO" id="GO:0008882">
    <property type="term" value="F:[glutamate-ammonia-ligase] adenylyltransferase activity"/>
    <property type="evidence" value="ECO:0007669"/>
    <property type="project" value="InterPro"/>
</dbReference>
<comment type="caution">
    <text evidence="2">The sequence shown here is derived from an EMBL/GenBank/DDBJ whole genome shotgun (WGS) entry which is preliminary data.</text>
</comment>
<reference evidence="2 3" key="1">
    <citation type="submission" date="2018-08" db="EMBL/GenBank/DDBJ databases">
        <title>Recombination of ecologically and evolutionarily significant loci maintains genetic cohesion in the Pseudomonas syringae species complex.</title>
        <authorList>
            <person name="Dillon M."/>
            <person name="Thakur S."/>
            <person name="Almeida R.N.D."/>
            <person name="Weir B.S."/>
            <person name="Guttman D.S."/>
        </authorList>
    </citation>
    <scope>NUCLEOTIDE SEQUENCE [LARGE SCALE GENOMIC DNA]</scope>
    <source>
        <strain evidence="2 3">88_10</strain>
    </source>
</reference>
<dbReference type="Gene3D" id="3.30.460.10">
    <property type="entry name" value="Beta Polymerase, domain 2"/>
    <property type="match status" value="1"/>
</dbReference>
<dbReference type="InterPro" id="IPR043519">
    <property type="entry name" value="NT_sf"/>
</dbReference>
<evidence type="ECO:0000313" key="2">
    <source>
        <dbReference type="EMBL" id="RML14953.1"/>
    </source>
</evidence>
<dbReference type="SUPFAM" id="SSF81301">
    <property type="entry name" value="Nucleotidyltransferase"/>
    <property type="match status" value="1"/>
</dbReference>
<dbReference type="GO" id="GO:0016874">
    <property type="term" value="F:ligase activity"/>
    <property type="evidence" value="ECO:0007669"/>
    <property type="project" value="UniProtKB-KW"/>
</dbReference>
<organism evidence="2 3">
    <name type="scientific">Pseudomonas syringae pv. maculicola</name>
    <dbReference type="NCBI Taxonomy" id="59511"/>
    <lineage>
        <taxon>Bacteria</taxon>
        <taxon>Pseudomonadati</taxon>
        <taxon>Pseudomonadota</taxon>
        <taxon>Gammaproteobacteria</taxon>
        <taxon>Pseudomonadales</taxon>
        <taxon>Pseudomonadaceae</taxon>
        <taxon>Pseudomonas</taxon>
    </lineage>
</organism>
<proteinExistence type="predicted"/>
<dbReference type="Proteomes" id="UP000282378">
    <property type="component" value="Unassembled WGS sequence"/>
</dbReference>
<dbReference type="PANTHER" id="PTHR30621">
    <property type="entry name" value="GLUTAMINE SYNTHETASE ADENYLYLTRANSFERASE"/>
    <property type="match status" value="1"/>
</dbReference>
<dbReference type="GO" id="GO:0005829">
    <property type="term" value="C:cytosol"/>
    <property type="evidence" value="ECO:0007669"/>
    <property type="project" value="TreeGrafter"/>
</dbReference>
<evidence type="ECO:0000313" key="3">
    <source>
        <dbReference type="Proteomes" id="UP000282378"/>
    </source>
</evidence>
<dbReference type="InterPro" id="IPR023057">
    <property type="entry name" value="GlnE"/>
</dbReference>
<accession>A0A3M2TKB0</accession>
<sequence>SGRHCGLPQQMVILGMGKLGAVELNLSSDIDLIFAYPEGGETVGSKRALDNQEFFIRLGQRLIK</sequence>
<dbReference type="InterPro" id="IPR005190">
    <property type="entry name" value="GlnE_rpt_dom"/>
</dbReference>
<dbReference type="AlphaFoldDB" id="A0A3M2TKB0"/>
<name>A0A3M2TKB0_PSEYM</name>
<evidence type="ECO:0000259" key="1">
    <source>
        <dbReference type="Pfam" id="PF03710"/>
    </source>
</evidence>
<dbReference type="Pfam" id="PF03710">
    <property type="entry name" value="GlnE"/>
    <property type="match status" value="1"/>
</dbReference>
<gene>
    <name evidence="2" type="ORF">APX70_06690</name>
</gene>
<dbReference type="GO" id="GO:0000820">
    <property type="term" value="P:regulation of glutamine family amino acid metabolic process"/>
    <property type="evidence" value="ECO:0007669"/>
    <property type="project" value="TreeGrafter"/>
</dbReference>